<name>A0A6J5Z4H6_9ZZZZ</name>
<sequence>MVSINSVFLFAAIASVPFGGVKNSGYGRIHGAEGLLEYTYARTVVKTRFKIPLKFTSFKRTKLSEKILTTLIKKIHGRNLKNKS</sequence>
<dbReference type="Pfam" id="PF00171">
    <property type="entry name" value="Aldedh"/>
    <property type="match status" value="1"/>
</dbReference>
<dbReference type="InterPro" id="IPR015590">
    <property type="entry name" value="Aldehyde_DH_dom"/>
</dbReference>
<accession>A0A6J5Z4H6</accession>
<dbReference type="InterPro" id="IPR016162">
    <property type="entry name" value="Ald_DH_N"/>
</dbReference>
<protein>
    <submittedName>
        <fullName evidence="2">Unannotated protein</fullName>
    </submittedName>
</protein>
<feature type="domain" description="Aldehyde dehydrogenase" evidence="1">
    <location>
        <begin position="1"/>
        <end position="44"/>
    </location>
</feature>
<organism evidence="2">
    <name type="scientific">freshwater metagenome</name>
    <dbReference type="NCBI Taxonomy" id="449393"/>
    <lineage>
        <taxon>unclassified sequences</taxon>
        <taxon>metagenomes</taxon>
        <taxon>ecological metagenomes</taxon>
    </lineage>
</organism>
<evidence type="ECO:0000313" key="2">
    <source>
        <dbReference type="EMBL" id="CAB4336456.1"/>
    </source>
</evidence>
<dbReference type="EMBL" id="CAESAC010000070">
    <property type="protein sequence ID" value="CAB4336456.1"/>
    <property type="molecule type" value="Genomic_DNA"/>
</dbReference>
<dbReference type="Gene3D" id="3.40.605.10">
    <property type="entry name" value="Aldehyde Dehydrogenase, Chain A, domain 1"/>
    <property type="match status" value="1"/>
</dbReference>
<proteinExistence type="predicted"/>
<gene>
    <name evidence="2" type="ORF">UFOPK4028_00576</name>
</gene>
<dbReference type="SUPFAM" id="SSF53720">
    <property type="entry name" value="ALDH-like"/>
    <property type="match status" value="1"/>
</dbReference>
<reference evidence="2" key="1">
    <citation type="submission" date="2020-05" db="EMBL/GenBank/DDBJ databases">
        <authorList>
            <person name="Chiriac C."/>
            <person name="Salcher M."/>
            <person name="Ghai R."/>
            <person name="Kavagutti S V."/>
        </authorList>
    </citation>
    <scope>NUCLEOTIDE SEQUENCE</scope>
</reference>
<dbReference type="InterPro" id="IPR016161">
    <property type="entry name" value="Ald_DH/histidinol_DH"/>
</dbReference>
<dbReference type="AlphaFoldDB" id="A0A6J5Z4H6"/>
<dbReference type="Gene3D" id="3.40.309.10">
    <property type="entry name" value="Aldehyde Dehydrogenase, Chain A, domain 2"/>
    <property type="match status" value="1"/>
</dbReference>
<dbReference type="GO" id="GO:0016620">
    <property type="term" value="F:oxidoreductase activity, acting on the aldehyde or oxo group of donors, NAD or NADP as acceptor"/>
    <property type="evidence" value="ECO:0007669"/>
    <property type="project" value="InterPro"/>
</dbReference>
<dbReference type="InterPro" id="IPR016163">
    <property type="entry name" value="Ald_DH_C"/>
</dbReference>
<evidence type="ECO:0000259" key="1">
    <source>
        <dbReference type="Pfam" id="PF00171"/>
    </source>
</evidence>